<dbReference type="Proteomes" id="UP000198784">
    <property type="component" value="Unassembled WGS sequence"/>
</dbReference>
<sequence length="202" mass="21824">MHPVKQLSLLVLSATLLTACSSQMQDDQLSRDVSTTQITVEGVPGGVTTEVVQIHAVVSAIDYAARNFTLEDEQGHRRTFQASPEMVNFPQLKVGDKVNATVALEQLVFLREQSDETQDGAAGVLATTPAGAKPGMLLAETLEITAVVKAIDTTQHTATLEFADGSRKTVKVRPDVQIKPEHLNRQVVIRLTTALAIRVESL</sequence>
<dbReference type="PROSITE" id="PS51257">
    <property type="entry name" value="PROKAR_LIPOPROTEIN"/>
    <property type="match status" value="1"/>
</dbReference>
<protein>
    <recommendedName>
        <fullName evidence="4">Lipoprotein</fullName>
    </recommendedName>
</protein>
<feature type="signal peptide" evidence="1">
    <location>
        <begin position="1"/>
        <end position="24"/>
    </location>
</feature>
<dbReference type="STRING" id="289003.SAMN05216190_111126"/>
<dbReference type="EMBL" id="FOWX01000011">
    <property type="protein sequence ID" value="SFP50008.1"/>
    <property type="molecule type" value="Genomic_DNA"/>
</dbReference>
<reference evidence="3" key="1">
    <citation type="submission" date="2016-10" db="EMBL/GenBank/DDBJ databases">
        <authorList>
            <person name="Varghese N."/>
            <person name="Submissions S."/>
        </authorList>
    </citation>
    <scope>NUCLEOTIDE SEQUENCE [LARGE SCALE GENOMIC DNA]</scope>
    <source>
        <strain evidence="3">DSM 17834</strain>
    </source>
</reference>
<dbReference type="OrthoDB" id="6868511at2"/>
<evidence type="ECO:0000313" key="3">
    <source>
        <dbReference type="Proteomes" id="UP000198784"/>
    </source>
</evidence>
<evidence type="ECO:0000256" key="1">
    <source>
        <dbReference type="SAM" id="SignalP"/>
    </source>
</evidence>
<dbReference type="RefSeq" id="WP_090500678.1">
    <property type="nucleotide sequence ID" value="NZ_FOWX01000011.1"/>
</dbReference>
<organism evidence="2 3">
    <name type="scientific">Pseudomonas borbori</name>
    <dbReference type="NCBI Taxonomy" id="289003"/>
    <lineage>
        <taxon>Bacteria</taxon>
        <taxon>Pseudomonadati</taxon>
        <taxon>Pseudomonadota</taxon>
        <taxon>Gammaproteobacteria</taxon>
        <taxon>Pseudomonadales</taxon>
        <taxon>Pseudomonadaceae</taxon>
        <taxon>Pseudomonas</taxon>
    </lineage>
</organism>
<evidence type="ECO:0000313" key="2">
    <source>
        <dbReference type="EMBL" id="SFP50008.1"/>
    </source>
</evidence>
<keyword evidence="3" id="KW-1185">Reference proteome</keyword>
<feature type="chain" id="PRO_5011710999" description="Lipoprotein" evidence="1">
    <location>
        <begin position="25"/>
        <end position="202"/>
    </location>
</feature>
<proteinExistence type="predicted"/>
<evidence type="ECO:0008006" key="4">
    <source>
        <dbReference type="Google" id="ProtNLM"/>
    </source>
</evidence>
<dbReference type="AlphaFoldDB" id="A0A1I5QUN8"/>
<keyword evidence="1" id="KW-0732">Signal</keyword>
<name>A0A1I5QUN8_9PSED</name>
<gene>
    <name evidence="2" type="ORF">SAMN05216190_111126</name>
</gene>
<accession>A0A1I5QUN8</accession>